<feature type="compositionally biased region" description="Low complexity" evidence="2">
    <location>
        <begin position="812"/>
        <end position="825"/>
    </location>
</feature>
<feature type="compositionally biased region" description="Basic residues" evidence="2">
    <location>
        <begin position="615"/>
        <end position="628"/>
    </location>
</feature>
<feature type="compositionally biased region" description="Basic residues" evidence="2">
    <location>
        <begin position="645"/>
        <end position="659"/>
    </location>
</feature>
<keyword evidence="1" id="KW-0175">Coiled coil</keyword>
<feature type="region of interest" description="Disordered" evidence="2">
    <location>
        <begin position="232"/>
        <end position="279"/>
    </location>
</feature>
<feature type="compositionally biased region" description="Polar residues" evidence="2">
    <location>
        <begin position="450"/>
        <end position="461"/>
    </location>
</feature>
<feature type="region of interest" description="Disordered" evidence="2">
    <location>
        <begin position="1185"/>
        <end position="1206"/>
    </location>
</feature>
<dbReference type="CDD" id="cd23767">
    <property type="entry name" value="IQCD"/>
    <property type="match status" value="1"/>
</dbReference>
<dbReference type="EMBL" id="GG662647">
    <property type="protein sequence ID" value="EWS73617.1"/>
    <property type="molecule type" value="Genomic_DNA"/>
</dbReference>
<feature type="region of interest" description="Disordered" evidence="2">
    <location>
        <begin position="1414"/>
        <end position="1470"/>
    </location>
</feature>
<feature type="compositionally biased region" description="Polar residues" evidence="2">
    <location>
        <begin position="1626"/>
        <end position="1640"/>
    </location>
</feature>
<feature type="coiled-coil region" evidence="1">
    <location>
        <begin position="914"/>
        <end position="941"/>
    </location>
</feature>
<feature type="region of interest" description="Disordered" evidence="2">
    <location>
        <begin position="702"/>
        <end position="746"/>
    </location>
</feature>
<dbReference type="STRING" id="312017.W7X8E5"/>
<feature type="compositionally biased region" description="Polar residues" evidence="2">
    <location>
        <begin position="1103"/>
        <end position="1134"/>
    </location>
</feature>
<feature type="compositionally biased region" description="Basic and acidic residues" evidence="2">
    <location>
        <begin position="1706"/>
        <end position="1716"/>
    </location>
</feature>
<dbReference type="KEGG" id="tet:TTHERM_000253479"/>
<proteinExistence type="predicted"/>
<evidence type="ECO:0000313" key="4">
    <source>
        <dbReference type="Proteomes" id="UP000009168"/>
    </source>
</evidence>
<feature type="compositionally biased region" description="Polar residues" evidence="2">
    <location>
        <begin position="1423"/>
        <end position="1433"/>
    </location>
</feature>
<dbReference type="InParanoid" id="W7X8E5"/>
<keyword evidence="4" id="KW-1185">Reference proteome</keyword>
<dbReference type="Pfam" id="PF00612">
    <property type="entry name" value="IQ"/>
    <property type="match status" value="1"/>
</dbReference>
<feature type="coiled-coil region" evidence="1">
    <location>
        <begin position="746"/>
        <end position="791"/>
    </location>
</feature>
<feature type="compositionally biased region" description="Polar residues" evidence="2">
    <location>
        <begin position="233"/>
        <end position="242"/>
    </location>
</feature>
<feature type="compositionally biased region" description="Polar residues" evidence="2">
    <location>
        <begin position="403"/>
        <end position="419"/>
    </location>
</feature>
<sequence>MKGNHTEFFKSQASAFNSVSPTQKDIYSGRKINSQLNSQVIDSRNSDNVKRFPQVIECQETKKNQQKLHWRSHQFNTSEDDIIMLGHQQSLQQLHINQYTDIKQSLSPKTSHNQKKGSSLQQQQEKLKKIVNLQNTQASQKLLNAQTNTSLTNKQNNISMNNQNGVQINQMSKSSSSSILPPTKSNLLTQPTKLNRSSHIKANNMLHLSNSIDYDCSSSYINPFNYISIKGGPQSTTSQKKGQNQSTNNISNQQITKIRNSSQSNQRKTPQNINNSMNQPISSQILTSTSQNSNNSKVPNFFASPKVKKRQSATAAAVSNGSQVVSMQSSANKTNISKRALQLQSQKNNTDTQQKVNSQILGENNDEKVQNINTPSAQKLHSQLNQNLTIIQNNESINNQSSHLQANSPNSTYHQYQVLSQKSKKSIQNSSSNGATQGIAKKKKKKTESSKNNFTIQSPQSTSYSALNINSSVKNNKQTNKNLNNNSISNQSKLHNASQLTLDEDQCKKDQHVTHLLQSYQERNEQNENEIDFGLQKGNKDQNQQQGNGRGYENTAPISQTTRVSNTQENQKTLGNNQIESRQEEEGNYDSSKQISRQSEKIYNEQENEENKIKRDSKKKKKSRRKSPSNREQNYKSKSPSQSRSQKRKQRSSQKRKYLKTSQSPSRSQNKSYSTHLQVSTDNFHQISKSLKQNQKLNSIKSSDNLENHSQNQNHFSSEEVSKTQQNSLDKTKSQQYSIESSVRAKNQSEKLYNAQELINQNLQKQKLQKMIQLQKQKQEQEERLRKSQYLQEINEKYRQLNSQKSPKRDQNNQQFSSQQNSATAQQINHINAFSPIQVDHKLPWGANQQKLNVFQNQQKMHKNQKSENEEPISSNTLQIIQMQKKEYQEKQRRERLGLGFLNDKNDSFVEQIVQKSKEKAKQINSQNSQFEQEMKTKKKHLLDAQRLQEIHKYMVYKKSIYEQNNMMKNQEKISKITKIKENKYILESNIKNILKRLKHSSSKSIKSKAAYPSLKLNPHYLSQLTETNGTQGPINYHFTSSDSFCQNNLTSQNVCNLESIPIDSIDNTEENNYSYLQEEYKKMMNESLQKTFFFNKYSQLDNHPSNSTNNANDGIKTKNYTKSNQKMKSQIQSNKKDKKSGLQDTIKENYSDNDFNDLRGRDRAQVMKQKFNDLSNRFKKLLDNQSPTTNHEQTELQRQSLSPQIQQDENLIKNQPKKDGYKNGSQSIQNKKAFKINDDNQVNTNGVNTTSTTTQNPNQLIQKTSENHTTIPAFSANEHLQMKQDNDVEEIYQDDFIENGEYTDQDYYFIAVQYLNQSATQIQKLWRGYKARKIFHQLVLNSNWLQKQEKIELNDFYNNNKDVDYGDNQDKVINISTIKSSIVSVNDQNDDQYKNSFPDVLAHVVQGNKQIPSIVKEEDSSQSRSPNTNCDINYNNYNNNNPNNNSIQDQELQQGSSKNSYHQASQQQYNQNTLDYKQNKQQNYDNIQSQQDLQGFKELVIQKFAQFSSQLQNAQNVNMDKEQSMKFLSQLQQITEEYKNELMSSFQNKLFGNQFADQSLSQSGNKIYQNEKKENADHQMQVSVQNQFNNPQNEEVKMNSHEEIDNILIKNNEDQYEDKSLDGNEGNQESTNRQSNYHQNKADYTENELLIRLLQDHAMKQELNQLYLLLIQEASKDKEKKYYPSSQASGVSNQNSYRNSHRVKTNPDETDKDQRLQSSVDSIGQESASSSLFDRDSFKLFTEKKLKELQKNEFIEEIIRLREQIINMRHKTEVEYMNKMLKENAVSPRTYTTNKLELDNWAKKEQDELKETKNDFEKSLKRAIDSISKTKLDYELTKKYKENLHHNEIQGNNNSPFLIQKQFLVDNNQNDNQSDYSIGQNMKNLLPVSLQINETNTEENPLNSINSGFDNENFHKFKEELKANALKELNNSSYYSSSDAQINKSPLESLSNRKYQNNKKTSQENDDADDLVKVEERSPSQQGAFSDRNRSFDGKKMIFQEVEGGNQDDKLEKIVSSSSISNQNNNNNNNSEDQVILITTTSKQNLQSSCESFNSQYDQKNPKMKDQLWDSSNHLNHNHESQEYQQKNRERFTNEKMIIKKEEHHAQHPHQLGYVKKSPRFEQFILYIRYFLSFIFIKVLQASLILKITSKIYLLSLIIQRQINKYIKLFDKIIKFLKYQIQKQNLFIEDEPLYQKKIQPIFPSNQIQNTNMLNNNNNNNNNNSSISNNSNNIQTDNQLNNQQQISSNQPDKKDENTNFNAQIVVNEVFNSINEGIFFNQNIFFLLIALYQLKEIKEKWRMNAQVEERLNEQLNRQGCIDKSDRYGIPSNLYVIEQYIMSLFQYVKSIFTQ</sequence>
<accession>W7X8E5</accession>
<feature type="region of interest" description="Disordered" evidence="2">
    <location>
        <begin position="1612"/>
        <end position="1642"/>
    </location>
</feature>
<feature type="compositionally biased region" description="Polar residues" evidence="2">
    <location>
        <begin position="702"/>
        <end position="716"/>
    </location>
</feature>
<feature type="compositionally biased region" description="Polar residues" evidence="2">
    <location>
        <begin position="1685"/>
        <end position="1699"/>
    </location>
</feature>
<feature type="compositionally biased region" description="Polar residues" evidence="2">
    <location>
        <begin position="556"/>
        <end position="580"/>
    </location>
</feature>
<feature type="compositionally biased region" description="Basic and acidic residues" evidence="2">
    <location>
        <begin position="598"/>
        <end position="614"/>
    </location>
</feature>
<protein>
    <submittedName>
        <fullName evidence="3">IQ calmodulin-binding motif protein</fullName>
    </submittedName>
</protein>
<dbReference type="GeneID" id="24438045"/>
<dbReference type="RefSeq" id="XP_012653847.1">
    <property type="nucleotide sequence ID" value="XM_012798393.1"/>
</dbReference>
<feature type="region of interest" description="Disordered" evidence="2">
    <location>
        <begin position="1103"/>
        <end position="1160"/>
    </location>
</feature>
<feature type="compositionally biased region" description="Polar residues" evidence="2">
    <location>
        <begin position="660"/>
        <end position="677"/>
    </location>
</feature>
<feature type="compositionally biased region" description="Low complexity" evidence="2">
    <location>
        <begin position="537"/>
        <end position="547"/>
    </location>
</feature>
<feature type="region of interest" description="Disordered" evidence="2">
    <location>
        <begin position="170"/>
        <end position="191"/>
    </location>
</feature>
<feature type="compositionally biased region" description="Basic and acidic residues" evidence="2">
    <location>
        <begin position="1140"/>
        <end position="1160"/>
    </location>
</feature>
<dbReference type="SMART" id="SM00015">
    <property type="entry name" value="IQ"/>
    <property type="match status" value="1"/>
</dbReference>
<feature type="compositionally biased region" description="Polar residues" evidence="2">
    <location>
        <begin position="257"/>
        <end position="279"/>
    </location>
</feature>
<feature type="compositionally biased region" description="Polar residues" evidence="2">
    <location>
        <begin position="723"/>
        <end position="746"/>
    </location>
</feature>
<feature type="compositionally biased region" description="Polar residues" evidence="2">
    <location>
        <begin position="1717"/>
        <end position="1729"/>
    </location>
</feature>
<feature type="region of interest" description="Disordered" evidence="2">
    <location>
        <begin position="2213"/>
        <end position="2236"/>
    </location>
</feature>
<feature type="compositionally biased region" description="Basic and acidic residues" evidence="2">
    <location>
        <begin position="1612"/>
        <end position="1623"/>
    </location>
</feature>
<evidence type="ECO:0000256" key="1">
    <source>
        <dbReference type="SAM" id="Coils"/>
    </source>
</evidence>
<reference evidence="4" key="1">
    <citation type="journal article" date="2006" name="PLoS Biol.">
        <title>Macronuclear genome sequence of the ciliate Tetrahymena thermophila, a model eukaryote.</title>
        <authorList>
            <person name="Eisen J.A."/>
            <person name="Coyne R.S."/>
            <person name="Wu M."/>
            <person name="Wu D."/>
            <person name="Thiagarajan M."/>
            <person name="Wortman J.R."/>
            <person name="Badger J.H."/>
            <person name="Ren Q."/>
            <person name="Amedeo P."/>
            <person name="Jones K.M."/>
            <person name="Tallon L.J."/>
            <person name="Delcher A.L."/>
            <person name="Salzberg S.L."/>
            <person name="Silva J.C."/>
            <person name="Haas B.J."/>
            <person name="Majoros W.H."/>
            <person name="Farzad M."/>
            <person name="Carlton J.M."/>
            <person name="Smith R.K. Jr."/>
            <person name="Garg J."/>
            <person name="Pearlman R.E."/>
            <person name="Karrer K.M."/>
            <person name="Sun L."/>
            <person name="Manning G."/>
            <person name="Elde N.C."/>
            <person name="Turkewitz A.P."/>
            <person name="Asai D.J."/>
            <person name="Wilkes D.E."/>
            <person name="Wang Y."/>
            <person name="Cai H."/>
            <person name="Collins K."/>
            <person name="Stewart B.A."/>
            <person name="Lee S.R."/>
            <person name="Wilamowska K."/>
            <person name="Weinberg Z."/>
            <person name="Ruzzo W.L."/>
            <person name="Wloga D."/>
            <person name="Gaertig J."/>
            <person name="Frankel J."/>
            <person name="Tsao C.-C."/>
            <person name="Gorovsky M.A."/>
            <person name="Keeling P.J."/>
            <person name="Waller R.F."/>
            <person name="Patron N.J."/>
            <person name="Cherry J.M."/>
            <person name="Stover N.A."/>
            <person name="Krieger C.J."/>
            <person name="del Toro C."/>
            <person name="Ryder H.F."/>
            <person name="Williamson S.C."/>
            <person name="Barbeau R.A."/>
            <person name="Hamilton E.P."/>
            <person name="Orias E."/>
        </authorList>
    </citation>
    <scope>NUCLEOTIDE SEQUENCE [LARGE SCALE GENOMIC DNA]</scope>
    <source>
        <strain evidence="4">SB210</strain>
    </source>
</reference>
<evidence type="ECO:0000313" key="3">
    <source>
        <dbReference type="EMBL" id="EWS73617.1"/>
    </source>
</evidence>
<feature type="compositionally biased region" description="Low complexity" evidence="2">
    <location>
        <begin position="243"/>
        <end position="256"/>
    </location>
</feature>
<feature type="region of interest" description="Disordered" evidence="2">
    <location>
        <begin position="1682"/>
        <end position="1729"/>
    </location>
</feature>
<feature type="region of interest" description="Disordered" evidence="2">
    <location>
        <begin position="2055"/>
        <end position="2090"/>
    </location>
</feature>
<feature type="coiled-coil region" evidence="1">
    <location>
        <begin position="1745"/>
        <end position="1772"/>
    </location>
</feature>
<feature type="compositionally biased region" description="Polar residues" evidence="2">
    <location>
        <begin position="1447"/>
        <end position="1470"/>
    </location>
</feature>
<feature type="region of interest" description="Disordered" evidence="2">
    <location>
        <begin position="1935"/>
        <end position="1993"/>
    </location>
</feature>
<feature type="compositionally biased region" description="Basic and acidic residues" evidence="2">
    <location>
        <begin position="2078"/>
        <end position="2090"/>
    </location>
</feature>
<gene>
    <name evidence="3" type="ORF">TTHERM_000253479</name>
</gene>
<feature type="region of interest" description="Disordered" evidence="2">
    <location>
        <begin position="799"/>
        <end position="825"/>
    </location>
</feature>
<dbReference type="Proteomes" id="UP000009168">
    <property type="component" value="Unassembled WGS sequence"/>
</dbReference>
<dbReference type="PROSITE" id="PS50096">
    <property type="entry name" value="IQ"/>
    <property type="match status" value="1"/>
</dbReference>
<feature type="compositionally biased region" description="Low complexity" evidence="2">
    <location>
        <begin position="1434"/>
        <end position="1446"/>
    </location>
</feature>
<dbReference type="InterPro" id="IPR000048">
    <property type="entry name" value="IQ_motif_EF-hand-BS"/>
</dbReference>
<name>W7X8E5_TETTS</name>
<evidence type="ECO:0000256" key="2">
    <source>
        <dbReference type="SAM" id="MobiDB-lite"/>
    </source>
</evidence>
<feature type="compositionally biased region" description="Polar residues" evidence="2">
    <location>
        <begin position="179"/>
        <end position="191"/>
    </location>
</feature>
<feature type="region of interest" description="Disordered" evidence="2">
    <location>
        <begin position="400"/>
        <end position="461"/>
    </location>
</feature>
<feature type="region of interest" description="Disordered" evidence="2">
    <location>
        <begin position="537"/>
        <end position="677"/>
    </location>
</feature>
<feature type="compositionally biased region" description="Polar residues" evidence="2">
    <location>
        <begin position="1935"/>
        <end position="1961"/>
    </location>
</feature>
<organism evidence="3 4">
    <name type="scientific">Tetrahymena thermophila (strain SB210)</name>
    <dbReference type="NCBI Taxonomy" id="312017"/>
    <lineage>
        <taxon>Eukaryota</taxon>
        <taxon>Sar</taxon>
        <taxon>Alveolata</taxon>
        <taxon>Ciliophora</taxon>
        <taxon>Intramacronucleata</taxon>
        <taxon>Oligohymenophorea</taxon>
        <taxon>Hymenostomatida</taxon>
        <taxon>Tetrahymenina</taxon>
        <taxon>Tetrahymenidae</taxon>
        <taxon>Tetrahymena</taxon>
    </lineage>
</organism>